<dbReference type="InterPro" id="IPR032675">
    <property type="entry name" value="LRR_dom_sf"/>
</dbReference>
<dbReference type="InterPro" id="IPR002182">
    <property type="entry name" value="NB-ARC"/>
</dbReference>
<dbReference type="PANTHER" id="PTHR33463:SF181">
    <property type="entry name" value="AAA+ ATPASE DOMAIN-CONTAINING PROTEIN"/>
    <property type="match status" value="1"/>
</dbReference>
<dbReference type="Pfam" id="PF00931">
    <property type="entry name" value="NB-ARC"/>
    <property type="match status" value="1"/>
</dbReference>
<dbReference type="Proteomes" id="UP000008311">
    <property type="component" value="Unassembled WGS sequence"/>
</dbReference>
<dbReference type="InterPro" id="IPR036388">
    <property type="entry name" value="WH-like_DNA-bd_sf"/>
</dbReference>
<dbReference type="InParanoid" id="B9RV39"/>
<evidence type="ECO:0000313" key="12">
    <source>
        <dbReference type="Proteomes" id="UP000008311"/>
    </source>
</evidence>
<evidence type="ECO:0000259" key="9">
    <source>
        <dbReference type="Pfam" id="PF23247"/>
    </source>
</evidence>
<protein>
    <submittedName>
        <fullName evidence="11">Disease resistance protein RPS2, putative</fullName>
        <ecNumber evidence="11">3.1.3.16</ecNumber>
    </submittedName>
</protein>
<dbReference type="GO" id="GO:0043531">
    <property type="term" value="F:ADP binding"/>
    <property type="evidence" value="ECO:0007669"/>
    <property type="project" value="InterPro"/>
</dbReference>
<feature type="domain" description="Disease resistance protein At4g27190-like leucine-rich repeats" evidence="9">
    <location>
        <begin position="1147"/>
        <end position="1289"/>
    </location>
</feature>
<proteinExistence type="inferred from homology"/>
<keyword evidence="11" id="KW-0378">Hydrolase</keyword>
<feature type="domain" description="Disease resistance protein At4g27190-like leucine-rich repeats" evidence="9">
    <location>
        <begin position="942"/>
        <end position="1049"/>
    </location>
</feature>
<dbReference type="FunFam" id="3.40.50.300:FF:001091">
    <property type="entry name" value="Probable disease resistance protein At1g61300"/>
    <property type="match status" value="1"/>
</dbReference>
<reference evidence="12" key="1">
    <citation type="journal article" date="2010" name="Nat. Biotechnol.">
        <title>Draft genome sequence of the oilseed species Ricinus communis.</title>
        <authorList>
            <person name="Chan A.P."/>
            <person name="Crabtree J."/>
            <person name="Zhao Q."/>
            <person name="Lorenzi H."/>
            <person name="Orvis J."/>
            <person name="Puiu D."/>
            <person name="Melake-Berhan A."/>
            <person name="Jones K.M."/>
            <person name="Redman J."/>
            <person name="Chen G."/>
            <person name="Cahoon E.B."/>
            <person name="Gedil M."/>
            <person name="Stanke M."/>
            <person name="Haas B.J."/>
            <person name="Wortman J.R."/>
            <person name="Fraser-Liggett C.M."/>
            <person name="Ravel J."/>
            <person name="Rabinowicz P.D."/>
        </authorList>
    </citation>
    <scope>NUCLEOTIDE SEQUENCE [LARGE SCALE GENOMIC DNA]</scope>
    <source>
        <strain evidence="12">cv. Hale</strain>
    </source>
</reference>
<feature type="domain" description="Disease resistance R13L4/SHOC-2-like LRR" evidence="10">
    <location>
        <begin position="571"/>
        <end position="665"/>
    </location>
</feature>
<evidence type="ECO:0000256" key="7">
    <source>
        <dbReference type="SAM" id="Coils"/>
    </source>
</evidence>
<dbReference type="PRINTS" id="PR00364">
    <property type="entry name" value="DISEASERSIST"/>
</dbReference>
<evidence type="ECO:0000259" key="8">
    <source>
        <dbReference type="Pfam" id="PF00931"/>
    </source>
</evidence>
<feature type="coiled-coil region" evidence="7">
    <location>
        <begin position="26"/>
        <end position="56"/>
    </location>
</feature>
<keyword evidence="7" id="KW-0175">Coiled coil</keyword>
<keyword evidence="2" id="KW-0433">Leucine-rich repeat</keyword>
<keyword evidence="5" id="KW-0611">Plant defense</keyword>
<comment type="similarity">
    <text evidence="1">Belongs to the disease resistance NB-LRR family.</text>
</comment>
<evidence type="ECO:0000256" key="3">
    <source>
        <dbReference type="ARBA" id="ARBA00022737"/>
    </source>
</evidence>
<dbReference type="SUPFAM" id="SSF52540">
    <property type="entry name" value="P-loop containing nucleoside triphosphate hydrolases"/>
    <property type="match status" value="1"/>
</dbReference>
<dbReference type="InterPro" id="IPR027417">
    <property type="entry name" value="P-loop_NTPase"/>
</dbReference>
<dbReference type="GO" id="GO:0005524">
    <property type="term" value="F:ATP binding"/>
    <property type="evidence" value="ECO:0007669"/>
    <property type="project" value="UniProtKB-KW"/>
</dbReference>
<dbReference type="SUPFAM" id="SSF52047">
    <property type="entry name" value="RNI-like"/>
    <property type="match status" value="2"/>
</dbReference>
<dbReference type="EMBL" id="EQ973818">
    <property type="protein sequence ID" value="EEF44772.1"/>
    <property type="molecule type" value="Genomic_DNA"/>
</dbReference>
<evidence type="ECO:0000256" key="1">
    <source>
        <dbReference type="ARBA" id="ARBA00008894"/>
    </source>
</evidence>
<accession>B9RV39</accession>
<sequence>MEIIISVASKIGENLVNPIGRRIGYLIDYESNVKVLKDEIDKLNELRDSSKQLRNAATSNGRLISHDVESWLTETDKIIEESRELLANVVEGDRTALYRWHPKIRLCYYSSKEAKKKTGLVLKLREKWYKLDKKSYPASPPNLGSMFIDSFKSFQSRESIIIEVMEALKDSRINMISICGMVGVGKTTMVKEVIRRVEAENMFDNVVMAKVSQCPCIQKIQLEISDRLGLKLEQKGLHGIAGHLQMSLRRINRILIVLDDVWEKLNFEEIGLPSAHQHQGCKIVLTSGNQDVCCRMNSQINFILDALSEQEAWKYFVEVAGNTANSPDIHPLAKEVGKKCGGLPVAITNLGNALRGEEVHIWKDVLGKLKKAIKVDVLEMENEVYSKIELSYSKLESNEAKSCFLLCCLFPEDSDIPIEYLVRYGMGLGLFDGVYTLKEGRNRVHALVDKLRTSFLLFQSSKVECVKLHVVVRSTALSIASKRENKFLVLRDAEREGLMNDAYNSFTALSIVCNDTYKGAVDLDCSRLKFLQLVSINCSLIVKLQDLNSAFEGMRGVQVLAFLDMRISSNLVSFHVLENLKVLCLGNCCFEAMSSSTKDLFKIGILVNLEILSFAGSDIMELPREIGQLSHLRLLDLTSCTSLRKIPVGVLSKLSRLEELYMRNSFSKWQSACGDFEQKNNASIAELGSLSGHLKVLDIHLPEVNLLTEGLIFQNLERFKISVGSPVYETGAYLFQNYFRISGDMHGAIWCGIHKLLEKTQILSLASCYKLECIINARDWVPHTTAFPLLESLSLRSLYKLKEIWHGELPKNPSGLPCFDNLRSLHIHDCARVLVHLEYLDCSHCGKIREIISKKEGEDFRIAEAAENTWFPKLTYLELDSLPELISFCQAMADAVAQRPSNHQLEWSGFKQSICPLDKIKTQHSPHQVHDISRSRYMLELVSNKLFTSCWMQWLLNLEWLVLKGCDSLEVVFDLKYQGNAALSCLRKLELRYLTKLTHVWKNCFQGTQGFQNLRLLTVEGCRSLKILFSPCIATLLSNLQVLEITSCEAMEGIVPKAGEDEKANAMLFPHLNSLKLVHLPNLMNFCSDANASEWPLLKKVIVKRCTRLKIFDTTGQQLALGGHTKSMTIEPLFNAKVALHMIVLHLSCLDNLTRIGHDQLVDGSLCNIREIEVDNCENLPNVLASNLIARFQNLEKLFVYRCASLLDIFESQAHAVDEHTKIVYQLEEMILMSLPRLSSILENPGRIICFQRLRTLEVYDCGNLEIIFFLSLATSLQQLQMLKISTCQKVEKIVAQENKEAHEARNNQRLFRQLEFLELVKLPNLTCFCEGMYAIELPSLGELVIKECPKVKPPTFGHLNAPKLKKVCIESSECLLMGDSSKNVASQFKKKVALDKLETLHISRVDNLRSVGHDQLSGGFLRKLREMEVKECKHLLNIFPSHMMEMFLKLEKLTVRSCASLSEIFEPKRVSLDETRAGKLKEINLASLPNLTHLLSGVRFLNFQHLEILKVNDCSSLRSIFCLSVAASLQQLKTLKISNCKMIMEIIEKEDDKEHEAADNKIELPELRNLTMENLPSLEAFYRGIYDFEMPSLDKLILVGCPKMKIFTYKHVSTLKLEEVCIESHHCALMGDLNTTINYFTKGKVWPISRYLCSALL</sequence>
<dbReference type="InterPro" id="IPR042197">
    <property type="entry name" value="Apaf_helical"/>
</dbReference>
<feature type="domain" description="Disease resistance protein At4g27190-like leucine-rich repeats" evidence="9">
    <location>
        <begin position="1398"/>
        <end position="1542"/>
    </location>
</feature>
<dbReference type="STRING" id="3988.B9RV39"/>
<keyword evidence="3" id="KW-0677">Repeat</keyword>
<dbReference type="eggNOG" id="KOG4658">
    <property type="taxonomic scope" value="Eukaryota"/>
</dbReference>
<dbReference type="Pfam" id="PF23598">
    <property type="entry name" value="LRR_14"/>
    <property type="match status" value="1"/>
</dbReference>
<evidence type="ECO:0000256" key="6">
    <source>
        <dbReference type="ARBA" id="ARBA00022840"/>
    </source>
</evidence>
<evidence type="ECO:0000256" key="5">
    <source>
        <dbReference type="ARBA" id="ARBA00022821"/>
    </source>
</evidence>
<dbReference type="SUPFAM" id="SSF52058">
    <property type="entry name" value="L domain-like"/>
    <property type="match status" value="2"/>
</dbReference>
<dbReference type="GO" id="GO:0004722">
    <property type="term" value="F:protein serine/threonine phosphatase activity"/>
    <property type="evidence" value="ECO:0007669"/>
    <property type="project" value="UniProtKB-EC"/>
</dbReference>
<dbReference type="InterPro" id="IPR057135">
    <property type="entry name" value="At4g27190-like_LRR"/>
</dbReference>
<dbReference type="Gene3D" id="3.40.50.300">
    <property type="entry name" value="P-loop containing nucleotide triphosphate hydrolases"/>
    <property type="match status" value="1"/>
</dbReference>
<keyword evidence="12" id="KW-1185">Reference proteome</keyword>
<organism evidence="11 12">
    <name type="scientific">Ricinus communis</name>
    <name type="common">Castor bean</name>
    <dbReference type="NCBI Taxonomy" id="3988"/>
    <lineage>
        <taxon>Eukaryota</taxon>
        <taxon>Viridiplantae</taxon>
        <taxon>Streptophyta</taxon>
        <taxon>Embryophyta</taxon>
        <taxon>Tracheophyta</taxon>
        <taxon>Spermatophyta</taxon>
        <taxon>Magnoliopsida</taxon>
        <taxon>eudicotyledons</taxon>
        <taxon>Gunneridae</taxon>
        <taxon>Pentapetalae</taxon>
        <taxon>rosids</taxon>
        <taxon>fabids</taxon>
        <taxon>Malpighiales</taxon>
        <taxon>Euphorbiaceae</taxon>
        <taxon>Acalyphoideae</taxon>
        <taxon>Acalypheae</taxon>
        <taxon>Ricinus</taxon>
    </lineage>
</organism>
<dbReference type="GO" id="GO:0006952">
    <property type="term" value="P:defense response"/>
    <property type="evidence" value="ECO:0007669"/>
    <property type="project" value="UniProtKB-KW"/>
</dbReference>
<dbReference type="EC" id="3.1.3.16" evidence="11"/>
<dbReference type="InterPro" id="IPR055414">
    <property type="entry name" value="LRR_R13L4/SHOC2-like"/>
</dbReference>
<dbReference type="Pfam" id="PF23247">
    <property type="entry name" value="LRR_RPS2"/>
    <property type="match status" value="3"/>
</dbReference>
<dbReference type="InterPro" id="IPR050905">
    <property type="entry name" value="Plant_NBS-LRR"/>
</dbReference>
<keyword evidence="4" id="KW-0547">Nucleotide-binding</keyword>
<feature type="domain" description="NB-ARC" evidence="8">
    <location>
        <begin position="161"/>
        <end position="322"/>
    </location>
</feature>
<dbReference type="Gene3D" id="3.80.10.10">
    <property type="entry name" value="Ribonuclease Inhibitor"/>
    <property type="match status" value="4"/>
</dbReference>
<name>B9RV39_RICCO</name>
<gene>
    <name evidence="11" type="ORF">RCOM_0898850</name>
</gene>
<evidence type="ECO:0000256" key="4">
    <source>
        <dbReference type="ARBA" id="ARBA00022741"/>
    </source>
</evidence>
<evidence type="ECO:0000256" key="2">
    <source>
        <dbReference type="ARBA" id="ARBA00022614"/>
    </source>
</evidence>
<dbReference type="Gene3D" id="1.10.10.10">
    <property type="entry name" value="Winged helix-like DNA-binding domain superfamily/Winged helix DNA-binding domain"/>
    <property type="match status" value="1"/>
</dbReference>
<keyword evidence="6" id="KW-0067">ATP-binding</keyword>
<dbReference type="PANTHER" id="PTHR33463">
    <property type="entry name" value="NB-ARC DOMAIN-CONTAINING PROTEIN-RELATED"/>
    <property type="match status" value="1"/>
</dbReference>
<dbReference type="Gene3D" id="1.10.8.430">
    <property type="entry name" value="Helical domain of apoptotic protease-activating factors"/>
    <property type="match status" value="1"/>
</dbReference>
<evidence type="ECO:0000313" key="11">
    <source>
        <dbReference type="EMBL" id="EEF44772.1"/>
    </source>
</evidence>
<evidence type="ECO:0000259" key="10">
    <source>
        <dbReference type="Pfam" id="PF23598"/>
    </source>
</evidence>